<dbReference type="Proteomes" id="UP001595816">
    <property type="component" value="Unassembled WGS sequence"/>
</dbReference>
<name>A0ABV8LXH9_9ACTN</name>
<evidence type="ECO:0000313" key="2">
    <source>
        <dbReference type="Proteomes" id="UP001595816"/>
    </source>
</evidence>
<dbReference type="InterPro" id="IPR026337">
    <property type="entry name" value="AKG_HExxH"/>
</dbReference>
<dbReference type="EMBL" id="JBHSAY010000019">
    <property type="protein sequence ID" value="MFC4134990.1"/>
    <property type="molecule type" value="Genomic_DNA"/>
</dbReference>
<accession>A0ABV8LXH9</accession>
<gene>
    <name evidence="1" type="ORF">ACFOZ4_30640</name>
</gene>
<organism evidence="1 2">
    <name type="scientific">Hamadaea flava</name>
    <dbReference type="NCBI Taxonomy" id="1742688"/>
    <lineage>
        <taxon>Bacteria</taxon>
        <taxon>Bacillati</taxon>
        <taxon>Actinomycetota</taxon>
        <taxon>Actinomycetes</taxon>
        <taxon>Micromonosporales</taxon>
        <taxon>Micromonosporaceae</taxon>
        <taxon>Hamadaea</taxon>
    </lineage>
</organism>
<dbReference type="NCBIfam" id="TIGR04267">
    <property type="entry name" value="mod_HExxH"/>
    <property type="match status" value="1"/>
</dbReference>
<protein>
    <submittedName>
        <fullName evidence="1">HEXXH motif domain-containing protein</fullName>
    </submittedName>
</protein>
<dbReference type="RefSeq" id="WP_253762478.1">
    <property type="nucleotide sequence ID" value="NZ_JAMZDZ010000001.1"/>
</dbReference>
<keyword evidence="2" id="KW-1185">Reference proteome</keyword>
<comment type="caution">
    <text evidence="1">The sequence shown here is derived from an EMBL/GenBank/DDBJ whole genome shotgun (WGS) entry which is preliminary data.</text>
</comment>
<reference evidence="2" key="1">
    <citation type="journal article" date="2019" name="Int. J. Syst. Evol. Microbiol.">
        <title>The Global Catalogue of Microorganisms (GCM) 10K type strain sequencing project: providing services to taxonomists for standard genome sequencing and annotation.</title>
        <authorList>
            <consortium name="The Broad Institute Genomics Platform"/>
            <consortium name="The Broad Institute Genome Sequencing Center for Infectious Disease"/>
            <person name="Wu L."/>
            <person name="Ma J."/>
        </authorList>
    </citation>
    <scope>NUCLEOTIDE SEQUENCE [LARGE SCALE GENOMIC DNA]</scope>
    <source>
        <strain evidence="2">CGMCC 4.7289</strain>
    </source>
</reference>
<sequence length="425" mass="45143">MTTFHELDTDTFTTLAVGDGGPAAIAELQRAQLSRHLLLIGNLLREWPGAPAERDAIGEVLDRARDADPDRFAEVVGAPLVGSWSGIATRALGQGIADPSDFGQLAGIAAVAAAACGVPADLAVPVRNGVASVPGLGALSAGDAPVRLIADGGRLTTDVGGRRVLLSGDGDVPGLQRVRDLTAPSVRIALDDVDPYRHGHHAPPANRLDDADFEQWDKLFGEAWGLLTRRLPGRAAELAAGLRTLVPLQTDSRAARSATIKYAFGVFGLTLPPSAAEFAVTMVHEFQHSKLSAILDLTPMTDPHDTSRHFAPWRTDPRPLAGLLQGVYAFVGVADSWRGLRLEPEIAEEATRKFAEARINVAEGLRSVEASGSLLPDGVRLVRGLRERTDELLAEPLPDEVVHAAELALGDTLRQWRERNPAAAG</sequence>
<proteinExistence type="predicted"/>
<evidence type="ECO:0000313" key="1">
    <source>
        <dbReference type="EMBL" id="MFC4134990.1"/>
    </source>
</evidence>